<dbReference type="PANTHER" id="PTHR47814">
    <property type="entry name" value="PEPTIDYL-TRNA HYDROLASE ARFB"/>
    <property type="match status" value="1"/>
</dbReference>
<comment type="caution">
    <text evidence="3">The sequence shown here is derived from an EMBL/GenBank/DDBJ whole genome shotgun (WGS) entry which is preliminary data.</text>
</comment>
<dbReference type="Gene3D" id="3.30.160.20">
    <property type="match status" value="1"/>
</dbReference>
<name>A0ABX1ETE1_9PROT</name>
<keyword evidence="4" id="KW-1185">Reference proteome</keyword>
<dbReference type="SUPFAM" id="SSF110916">
    <property type="entry name" value="Peptidyl-tRNA hydrolase domain-like"/>
    <property type="match status" value="1"/>
</dbReference>
<dbReference type="EC" id="3.1.1.29" evidence="3"/>
<reference evidence="3 4" key="1">
    <citation type="submission" date="2020-03" db="EMBL/GenBank/DDBJ databases">
        <title>Roseomonas selenitidurans sp. nov. isolated from soil.</title>
        <authorList>
            <person name="Liu H."/>
        </authorList>
    </citation>
    <scope>NUCLEOTIDE SEQUENCE [LARGE SCALE GENOMIC DNA]</scope>
    <source>
        <strain evidence="3 4">JCM 15073</strain>
    </source>
</reference>
<gene>
    <name evidence="3" type="primary">arfB</name>
    <name evidence="3" type="ORF">HB662_01055</name>
</gene>
<feature type="domain" description="Prokaryotic-type class I peptide chain release factors" evidence="2">
    <location>
        <begin position="26"/>
        <end position="42"/>
    </location>
</feature>
<organism evidence="3 4">
    <name type="scientific">Falsiroseomonas frigidaquae</name>
    <dbReference type="NCBI Taxonomy" id="487318"/>
    <lineage>
        <taxon>Bacteria</taxon>
        <taxon>Pseudomonadati</taxon>
        <taxon>Pseudomonadota</taxon>
        <taxon>Alphaproteobacteria</taxon>
        <taxon>Acetobacterales</taxon>
        <taxon>Roseomonadaceae</taxon>
        <taxon>Falsiroseomonas</taxon>
    </lineage>
</organism>
<evidence type="ECO:0000256" key="1">
    <source>
        <dbReference type="SAM" id="MobiDB-lite"/>
    </source>
</evidence>
<evidence type="ECO:0000259" key="2">
    <source>
        <dbReference type="PROSITE" id="PS00745"/>
    </source>
</evidence>
<feature type="region of interest" description="Disordered" evidence="1">
    <location>
        <begin position="100"/>
        <end position="145"/>
    </location>
</feature>
<accession>A0ABX1ETE1</accession>
<keyword evidence="3" id="KW-0378">Hydrolase</keyword>
<sequence>MGRAMRRGMARIPHIPDDALEERFVRSSGPGGQNVNKVETAVELRLNLNRLDMGEYMARRLATLAGRRITQDGVLVIQAQRFRTQDRNRTDARERLDELLAKAAEPPPPTRRATKPSYGAQMRRLEGKKLRSGVKKLRGNKPPAD</sequence>
<dbReference type="Pfam" id="PF00472">
    <property type="entry name" value="RF-1"/>
    <property type="match status" value="1"/>
</dbReference>
<protein>
    <submittedName>
        <fullName evidence="3">Aminoacyl-tRNA hydrolase</fullName>
        <ecNumber evidence="3">3.1.1.29</ecNumber>
    </submittedName>
</protein>
<dbReference type="NCBIfam" id="NF006718">
    <property type="entry name" value="PRK09256.1"/>
    <property type="match status" value="1"/>
</dbReference>
<dbReference type="Proteomes" id="UP000765160">
    <property type="component" value="Unassembled WGS sequence"/>
</dbReference>
<dbReference type="PANTHER" id="PTHR47814:SF1">
    <property type="entry name" value="PEPTIDYL-TRNA HYDROLASE ARFB"/>
    <property type="match status" value="1"/>
</dbReference>
<dbReference type="PROSITE" id="PS00745">
    <property type="entry name" value="RF_PROK_I"/>
    <property type="match status" value="1"/>
</dbReference>
<evidence type="ECO:0000313" key="3">
    <source>
        <dbReference type="EMBL" id="NKE43347.1"/>
    </source>
</evidence>
<evidence type="ECO:0000313" key="4">
    <source>
        <dbReference type="Proteomes" id="UP000765160"/>
    </source>
</evidence>
<dbReference type="InterPro" id="IPR000352">
    <property type="entry name" value="Pep_chain_release_fac_I"/>
</dbReference>
<feature type="compositionally biased region" description="Basic residues" evidence="1">
    <location>
        <begin position="130"/>
        <end position="139"/>
    </location>
</feature>
<proteinExistence type="predicted"/>
<dbReference type="EMBL" id="JAAVTX010000001">
    <property type="protein sequence ID" value="NKE43347.1"/>
    <property type="molecule type" value="Genomic_DNA"/>
</dbReference>
<dbReference type="GO" id="GO:0004045">
    <property type="term" value="F:peptidyl-tRNA hydrolase activity"/>
    <property type="evidence" value="ECO:0007669"/>
    <property type="project" value="UniProtKB-EC"/>
</dbReference>